<gene>
    <name evidence="7" type="ORF">UPYG_G00332070</name>
</gene>
<reference evidence="7 8" key="1">
    <citation type="submission" date="2024-06" db="EMBL/GenBank/DDBJ databases">
        <authorList>
            <person name="Pan Q."/>
            <person name="Wen M."/>
            <person name="Jouanno E."/>
            <person name="Zahm M."/>
            <person name="Klopp C."/>
            <person name="Cabau C."/>
            <person name="Louis A."/>
            <person name="Berthelot C."/>
            <person name="Parey E."/>
            <person name="Roest Crollius H."/>
            <person name="Montfort J."/>
            <person name="Robinson-Rechavi M."/>
            <person name="Bouchez O."/>
            <person name="Lampietro C."/>
            <person name="Lopez Roques C."/>
            <person name="Donnadieu C."/>
            <person name="Postlethwait J."/>
            <person name="Bobe J."/>
            <person name="Verreycken H."/>
            <person name="Guiguen Y."/>
        </authorList>
    </citation>
    <scope>NUCLEOTIDE SEQUENCE [LARGE SCALE GENOMIC DNA]</scope>
    <source>
        <strain evidence="7">Up_M1</strain>
        <tissue evidence="7">Testis</tissue>
    </source>
</reference>
<evidence type="ECO:0000313" key="8">
    <source>
        <dbReference type="Proteomes" id="UP001557470"/>
    </source>
</evidence>
<feature type="region of interest" description="Disordered" evidence="5">
    <location>
        <begin position="201"/>
        <end position="231"/>
    </location>
</feature>
<dbReference type="AlphaFoldDB" id="A0ABD0VWM4"/>
<comment type="subunit">
    <text evidence="4">Efficient DNA binding requires dimerization with another bHLH protein. Binds DNA as a heterodimer with MAX.</text>
</comment>
<evidence type="ECO:0000256" key="5">
    <source>
        <dbReference type="SAM" id="MobiDB-lite"/>
    </source>
</evidence>
<comment type="subcellular location">
    <subcellularLocation>
        <location evidence="1">Nucleus</location>
    </subcellularLocation>
</comment>
<evidence type="ECO:0000256" key="1">
    <source>
        <dbReference type="ARBA" id="ARBA00004123"/>
    </source>
</evidence>
<dbReference type="PROSITE" id="PS50888">
    <property type="entry name" value="BHLH"/>
    <property type="match status" value="1"/>
</dbReference>
<feature type="region of interest" description="Disordered" evidence="5">
    <location>
        <begin position="343"/>
        <end position="400"/>
    </location>
</feature>
<feature type="compositionally biased region" description="Basic and acidic residues" evidence="5">
    <location>
        <begin position="296"/>
        <end position="307"/>
    </location>
</feature>
<proteinExistence type="predicted"/>
<dbReference type="CDD" id="cd11457">
    <property type="entry name" value="bHLHzip_L-Myc"/>
    <property type="match status" value="1"/>
</dbReference>
<sequence length="477" mass="52794">MPGIHSTNAPCCQTDWGMEFDHYQHYFYDDHDRDEDFFKSTAPSEDIWKKFELVPTPPMSPIRTLDGANGVVYPSLGDKLEWVSQFLGQEDDQDVLCRLSPASEALGNLSSIIIQDCMWSGFSAGKQLEKVVGERLASCAESGPTKLGLQQAGPSVNTTGRPQCVAVPVDTAVPVMSSMATDCVDPAAVLTFPLNGGLLKKAPVSSGSESHTDSSDDESSEDDDEDEDEEEIDVVTVEHKQLVNSRAVGRPGGGLTGRTPVTIMVRTDPLDPCMKRFHISIHQQQHNYAAPSPDTHTVKHADPDPPRKRVRHELQNSPFDFSNSSHSPNLHPGYISQKSESKLPYVPVPPARSESSPASTPSPSSSLSPSSSSPPRRSFSVPCSPQSSDCEDTDKRKTHNFMERKRRNDLRSRFLALRDEIPGLAECPKTPKVAILTRATEYLQQLHCSERQRAQERRQLKARQQQLLRRLAQLKQC</sequence>
<dbReference type="InterPro" id="IPR012682">
    <property type="entry name" value="Tscrpt_reg_Myc_N"/>
</dbReference>
<feature type="domain" description="BHLH" evidence="6">
    <location>
        <begin position="394"/>
        <end position="446"/>
    </location>
</feature>
<dbReference type="FunFam" id="4.10.280.10:FF:000019">
    <property type="entry name" value="Myc proto-oncogene protein"/>
    <property type="match status" value="1"/>
</dbReference>
<dbReference type="GO" id="GO:0003677">
    <property type="term" value="F:DNA binding"/>
    <property type="evidence" value="ECO:0007669"/>
    <property type="project" value="UniProtKB-KW"/>
</dbReference>
<dbReference type="InterPro" id="IPR050433">
    <property type="entry name" value="Myc_transcription_factors"/>
</dbReference>
<dbReference type="Proteomes" id="UP001557470">
    <property type="component" value="Unassembled WGS sequence"/>
</dbReference>
<keyword evidence="2" id="KW-0238">DNA-binding</keyword>
<dbReference type="PIRSF" id="PIRSF001705">
    <property type="entry name" value="Myc_protein"/>
    <property type="match status" value="1"/>
</dbReference>
<evidence type="ECO:0000256" key="2">
    <source>
        <dbReference type="ARBA" id="ARBA00023125"/>
    </source>
</evidence>
<dbReference type="InterPro" id="IPR011598">
    <property type="entry name" value="bHLH_dom"/>
</dbReference>
<protein>
    <recommendedName>
        <fullName evidence="6">BHLH domain-containing protein</fullName>
    </recommendedName>
</protein>
<name>A0ABD0VWM4_UMBPY</name>
<dbReference type="Pfam" id="PF01056">
    <property type="entry name" value="Myc_N"/>
    <property type="match status" value="1"/>
</dbReference>
<dbReference type="SUPFAM" id="SSF47459">
    <property type="entry name" value="HLH, helix-loop-helix DNA-binding domain"/>
    <property type="match status" value="1"/>
</dbReference>
<feature type="region of interest" description="Disordered" evidence="5">
    <location>
        <begin position="317"/>
        <end position="336"/>
    </location>
</feature>
<evidence type="ECO:0000259" key="6">
    <source>
        <dbReference type="PROSITE" id="PS50888"/>
    </source>
</evidence>
<feature type="compositionally biased region" description="Acidic residues" evidence="5">
    <location>
        <begin position="215"/>
        <end position="231"/>
    </location>
</feature>
<keyword evidence="3" id="KW-0539">Nucleus</keyword>
<dbReference type="GO" id="GO:0005634">
    <property type="term" value="C:nucleus"/>
    <property type="evidence" value="ECO:0007669"/>
    <property type="project" value="UniProtKB-SubCell"/>
</dbReference>
<evidence type="ECO:0000256" key="4">
    <source>
        <dbReference type="ARBA" id="ARBA00025872"/>
    </source>
</evidence>
<keyword evidence="8" id="KW-1185">Reference proteome</keyword>
<comment type="caution">
    <text evidence="7">The sequence shown here is derived from an EMBL/GenBank/DDBJ whole genome shotgun (WGS) entry which is preliminary data.</text>
</comment>
<dbReference type="Gene3D" id="4.10.280.10">
    <property type="entry name" value="Helix-loop-helix DNA-binding domain"/>
    <property type="match status" value="1"/>
</dbReference>
<evidence type="ECO:0000256" key="3">
    <source>
        <dbReference type="ARBA" id="ARBA00023242"/>
    </source>
</evidence>
<evidence type="ECO:0000313" key="7">
    <source>
        <dbReference type="EMBL" id="KAL0961815.1"/>
    </source>
</evidence>
<dbReference type="InterPro" id="IPR036638">
    <property type="entry name" value="HLH_DNA-bd_sf"/>
</dbReference>
<feature type="region of interest" description="Disordered" evidence="5">
    <location>
        <begin position="286"/>
        <end position="311"/>
    </location>
</feature>
<dbReference type="PRINTS" id="PR00044">
    <property type="entry name" value="LEUZIPPRMYC"/>
</dbReference>
<dbReference type="Pfam" id="PF00010">
    <property type="entry name" value="HLH"/>
    <property type="match status" value="1"/>
</dbReference>
<dbReference type="InterPro" id="IPR002418">
    <property type="entry name" value="Tscrpt_reg_Myc"/>
</dbReference>
<organism evidence="7 8">
    <name type="scientific">Umbra pygmaea</name>
    <name type="common">Eastern mudminnow</name>
    <dbReference type="NCBI Taxonomy" id="75934"/>
    <lineage>
        <taxon>Eukaryota</taxon>
        <taxon>Metazoa</taxon>
        <taxon>Chordata</taxon>
        <taxon>Craniata</taxon>
        <taxon>Vertebrata</taxon>
        <taxon>Euteleostomi</taxon>
        <taxon>Actinopterygii</taxon>
        <taxon>Neopterygii</taxon>
        <taxon>Teleostei</taxon>
        <taxon>Protacanthopterygii</taxon>
        <taxon>Esociformes</taxon>
        <taxon>Umbridae</taxon>
        <taxon>Umbra</taxon>
    </lineage>
</organism>
<feature type="compositionally biased region" description="Polar residues" evidence="5">
    <location>
        <begin position="317"/>
        <end position="328"/>
    </location>
</feature>
<dbReference type="PANTHER" id="PTHR45851">
    <property type="entry name" value="MYC PROTO-ONCOGENE"/>
    <property type="match status" value="1"/>
</dbReference>
<accession>A0ABD0VWM4</accession>
<feature type="compositionally biased region" description="Low complexity" evidence="5">
    <location>
        <begin position="351"/>
        <end position="385"/>
    </location>
</feature>
<dbReference type="EMBL" id="JAGEUA010000011">
    <property type="protein sequence ID" value="KAL0961815.1"/>
    <property type="molecule type" value="Genomic_DNA"/>
</dbReference>
<dbReference type="SMART" id="SM00353">
    <property type="entry name" value="HLH"/>
    <property type="match status" value="1"/>
</dbReference>